<organism evidence="1">
    <name type="scientific">marine sediment metagenome</name>
    <dbReference type="NCBI Taxonomy" id="412755"/>
    <lineage>
        <taxon>unclassified sequences</taxon>
        <taxon>metagenomes</taxon>
        <taxon>ecological metagenomes</taxon>
    </lineage>
</organism>
<reference evidence="1" key="1">
    <citation type="journal article" date="2014" name="Front. Microbiol.">
        <title>High frequency of phylogenetically diverse reductive dehalogenase-homologous genes in deep subseafloor sedimentary metagenomes.</title>
        <authorList>
            <person name="Kawai M."/>
            <person name="Futagami T."/>
            <person name="Toyoda A."/>
            <person name="Takaki Y."/>
            <person name="Nishi S."/>
            <person name="Hori S."/>
            <person name="Arai W."/>
            <person name="Tsubouchi T."/>
            <person name="Morono Y."/>
            <person name="Uchiyama I."/>
            <person name="Ito T."/>
            <person name="Fujiyama A."/>
            <person name="Inagaki F."/>
            <person name="Takami H."/>
        </authorList>
    </citation>
    <scope>NUCLEOTIDE SEQUENCE</scope>
    <source>
        <strain evidence="1">Expedition CK06-06</strain>
    </source>
</reference>
<dbReference type="EMBL" id="BART01024964">
    <property type="protein sequence ID" value="GAG95077.1"/>
    <property type="molecule type" value="Genomic_DNA"/>
</dbReference>
<sequence>MENVIINEPVDVGAVFSRNRIRPKWFIWNSRKYQIKEITYTWGDKKGQAKIIHFSVTDGATLFELSLNQNSLSWCLEQVSIE</sequence>
<dbReference type="AlphaFoldDB" id="X1CQ53"/>
<protein>
    <submittedName>
        <fullName evidence="1">Uncharacterized protein</fullName>
    </submittedName>
</protein>
<evidence type="ECO:0000313" key="1">
    <source>
        <dbReference type="EMBL" id="GAG95077.1"/>
    </source>
</evidence>
<comment type="caution">
    <text evidence="1">The sequence shown here is derived from an EMBL/GenBank/DDBJ whole genome shotgun (WGS) entry which is preliminary data.</text>
</comment>
<gene>
    <name evidence="1" type="ORF">S01H4_44927</name>
</gene>
<accession>X1CQ53</accession>
<proteinExistence type="predicted"/>
<name>X1CQ53_9ZZZZ</name>